<organism evidence="2 3">
    <name type="scientific">Maledivibacter halophilus</name>
    <dbReference type="NCBI Taxonomy" id="36842"/>
    <lineage>
        <taxon>Bacteria</taxon>
        <taxon>Bacillati</taxon>
        <taxon>Bacillota</taxon>
        <taxon>Clostridia</taxon>
        <taxon>Peptostreptococcales</taxon>
        <taxon>Caminicellaceae</taxon>
        <taxon>Maledivibacter</taxon>
    </lineage>
</organism>
<evidence type="ECO:0000256" key="1">
    <source>
        <dbReference type="ARBA" id="ARBA00005721"/>
    </source>
</evidence>
<dbReference type="AlphaFoldDB" id="A0A1T5MG26"/>
<dbReference type="PANTHER" id="PTHR34297">
    <property type="entry name" value="HYPOTHETICAL CYTOSOLIC PROTEIN-RELATED"/>
    <property type="match status" value="1"/>
</dbReference>
<dbReference type="EMBL" id="FUZT01000015">
    <property type="protein sequence ID" value="SKC87180.1"/>
    <property type="molecule type" value="Genomic_DNA"/>
</dbReference>
<evidence type="ECO:0000313" key="3">
    <source>
        <dbReference type="Proteomes" id="UP000190285"/>
    </source>
</evidence>
<gene>
    <name evidence="2" type="ORF">SAMN02194393_04661</name>
</gene>
<dbReference type="PANTHER" id="PTHR34297:SF2">
    <property type="entry name" value="ASP23_GLS24 FAMILY ENVELOPE STRESS RESPONSE PROTEIN"/>
    <property type="match status" value="1"/>
</dbReference>
<reference evidence="2 3" key="1">
    <citation type="submission" date="2017-02" db="EMBL/GenBank/DDBJ databases">
        <authorList>
            <person name="Peterson S.W."/>
        </authorList>
    </citation>
    <scope>NUCLEOTIDE SEQUENCE [LARGE SCALE GENOMIC DNA]</scope>
    <source>
        <strain evidence="2 3">M1</strain>
    </source>
</reference>
<protein>
    <submittedName>
        <fullName evidence="2">Uncharacterized conserved protein YloU, alkaline shock protein (Asp23) family</fullName>
    </submittedName>
</protein>
<accession>A0A1T5MG26</accession>
<proteinExistence type="inferred from homology"/>
<dbReference type="InterPro" id="IPR005531">
    <property type="entry name" value="Asp23"/>
</dbReference>
<evidence type="ECO:0000313" key="2">
    <source>
        <dbReference type="EMBL" id="SKC87180.1"/>
    </source>
</evidence>
<dbReference type="STRING" id="36842.SAMN02194393_04661"/>
<name>A0A1T5MG26_9FIRM</name>
<keyword evidence="3" id="KW-1185">Reference proteome</keyword>
<dbReference type="RefSeq" id="WP_079495099.1">
    <property type="nucleotide sequence ID" value="NZ_FUZT01000015.1"/>
</dbReference>
<comment type="similarity">
    <text evidence="1">Belongs to the asp23 family.</text>
</comment>
<dbReference type="OrthoDB" id="9791482at2"/>
<sequence length="119" mass="12944">MSAKFENEIGTININTEVISTIAGVSAMECYGLVGMASKSAADGLVKLLKKDNMHRGVKVKVDENSIVIDLYVIIQFGTKISAVADNIIDKVKYNVENQTGMNVKKVNINVEGIRVQEV</sequence>
<dbReference type="Proteomes" id="UP000190285">
    <property type="component" value="Unassembled WGS sequence"/>
</dbReference>
<dbReference type="Pfam" id="PF03780">
    <property type="entry name" value="Asp23"/>
    <property type="match status" value="1"/>
</dbReference>